<dbReference type="HOGENOM" id="CLU_128727_0_0_6"/>
<dbReference type="AlphaFoldDB" id="C0N396"/>
<organism evidence="1 2">
    <name type="scientific">Methylophaga thiooxydans DMS010</name>
    <dbReference type="NCBI Taxonomy" id="637616"/>
    <lineage>
        <taxon>Bacteria</taxon>
        <taxon>Pseudomonadati</taxon>
        <taxon>Pseudomonadota</taxon>
        <taxon>Gammaproteobacteria</taxon>
        <taxon>Thiotrichales</taxon>
        <taxon>Piscirickettsiaceae</taxon>
        <taxon>Methylophaga</taxon>
    </lineage>
</organism>
<evidence type="ECO:0000313" key="2">
    <source>
        <dbReference type="Proteomes" id="UP000004679"/>
    </source>
</evidence>
<proteinExistence type="predicted"/>
<name>C0N396_9GAMM</name>
<sequence>MCFGFDCGSGWYDQILTLSIQIEKLTEKLRDRGVELGYLPMVTQVKEKYAGPRFYLTVSTEEMGELISKAEEDSLCICEECGAEEKLMTAYGRFLKTCCETHRIPGVPYSEVDDEDE</sequence>
<reference evidence="1 2" key="1">
    <citation type="journal article" date="2011" name="J. Bacteriol.">
        <title>Draft genome sequence of the chemolithoheterotrophic, halophilic methylotroph Methylophaga thiooxydans DMS010.</title>
        <authorList>
            <person name="Boden R."/>
            <person name="Ferriera S."/>
            <person name="Johnson J."/>
            <person name="Kelly D.P."/>
            <person name="Murrell J.C."/>
            <person name="Schafer H."/>
        </authorList>
    </citation>
    <scope>NUCLEOTIDE SEQUENCE [LARGE SCALE GENOMIC DNA]</scope>
    <source>
        <strain evidence="1 2">DMS010</strain>
    </source>
</reference>
<gene>
    <name evidence="1" type="ORF">MDMS009_630</name>
</gene>
<keyword evidence="2" id="KW-1185">Reference proteome</keyword>
<protein>
    <submittedName>
        <fullName evidence="1">Uncharacterized protein</fullName>
    </submittedName>
</protein>
<accession>C0N396</accession>
<evidence type="ECO:0000313" key="1">
    <source>
        <dbReference type="EMBL" id="EEF80691.1"/>
    </source>
</evidence>
<dbReference type="Proteomes" id="UP000004679">
    <property type="component" value="Unassembled WGS sequence"/>
</dbReference>
<dbReference type="EMBL" id="GG657889">
    <property type="protein sequence ID" value="EEF80691.1"/>
    <property type="molecule type" value="Genomic_DNA"/>
</dbReference>